<sequence>MYSTEPMPTTAPIIGQRQPSRKVAPISITRDGNSAINSVSLSRSSAHMPRVILRTVEPAKLLACQSVEKRCTR</sequence>
<evidence type="ECO:0000256" key="1">
    <source>
        <dbReference type="SAM" id="MobiDB-lite"/>
    </source>
</evidence>
<accession>A0A7Y9W3U1</accession>
<gene>
    <name evidence="2" type="ORF">GGD41_000486</name>
</gene>
<proteinExistence type="predicted"/>
<feature type="region of interest" description="Disordered" evidence="1">
    <location>
        <begin position="1"/>
        <end position="21"/>
    </location>
</feature>
<organism evidence="2 3">
    <name type="scientific">Paraburkholderia bryophila</name>
    <dbReference type="NCBI Taxonomy" id="420952"/>
    <lineage>
        <taxon>Bacteria</taxon>
        <taxon>Pseudomonadati</taxon>
        <taxon>Pseudomonadota</taxon>
        <taxon>Betaproteobacteria</taxon>
        <taxon>Burkholderiales</taxon>
        <taxon>Burkholderiaceae</taxon>
        <taxon>Paraburkholderia</taxon>
    </lineage>
</organism>
<evidence type="ECO:0000313" key="3">
    <source>
        <dbReference type="Proteomes" id="UP000572540"/>
    </source>
</evidence>
<protein>
    <submittedName>
        <fullName evidence="2">Uncharacterized protein</fullName>
    </submittedName>
</protein>
<evidence type="ECO:0000313" key="2">
    <source>
        <dbReference type="EMBL" id="NYH13258.1"/>
    </source>
</evidence>
<reference evidence="2 3" key="1">
    <citation type="submission" date="2020-07" db="EMBL/GenBank/DDBJ databases">
        <title>Exploring microbial biodiversity for novel pathways involved in the catabolism of aromatic compounds derived from lignin.</title>
        <authorList>
            <person name="Elkins J."/>
        </authorList>
    </citation>
    <scope>NUCLEOTIDE SEQUENCE [LARGE SCALE GENOMIC DNA]</scope>
    <source>
        <strain evidence="2 3">H2C3B</strain>
    </source>
</reference>
<dbReference type="AlphaFoldDB" id="A0A7Y9W3U1"/>
<dbReference type="EMBL" id="JACCAU010000001">
    <property type="protein sequence ID" value="NYH13258.1"/>
    <property type="molecule type" value="Genomic_DNA"/>
</dbReference>
<name>A0A7Y9W3U1_9BURK</name>
<comment type="caution">
    <text evidence="2">The sequence shown here is derived from an EMBL/GenBank/DDBJ whole genome shotgun (WGS) entry which is preliminary data.</text>
</comment>
<dbReference type="Proteomes" id="UP000572540">
    <property type="component" value="Unassembled WGS sequence"/>
</dbReference>